<dbReference type="InterPro" id="IPR036779">
    <property type="entry name" value="LysM_dom_sf"/>
</dbReference>
<dbReference type="EnsemblPlants" id="Kaladp0071s0365.1.v1.1">
    <property type="protein sequence ID" value="Kaladp0071s0365.1.v1.1.CDS.1"/>
    <property type="gene ID" value="Kaladp0071s0365.v1.1"/>
</dbReference>
<proteinExistence type="predicted"/>
<dbReference type="Pfam" id="PF01476">
    <property type="entry name" value="LysM"/>
    <property type="match status" value="1"/>
</dbReference>
<keyword evidence="4" id="KW-1185">Reference proteome</keyword>
<dbReference type="PANTHER" id="PTHR33648:SF15">
    <property type="entry name" value="OS04G0572800 PROTEIN"/>
    <property type="match status" value="1"/>
</dbReference>
<evidence type="ECO:0000313" key="3">
    <source>
        <dbReference type="EnsemblPlants" id="Kaladp0071s0365.1.v1.1.CDS.1"/>
    </source>
</evidence>
<feature type="chain" id="PRO_5029515189" description="LysM domain-containing protein" evidence="1">
    <location>
        <begin position="27"/>
        <end position="99"/>
    </location>
</feature>
<dbReference type="PANTHER" id="PTHR33648">
    <property type="entry name" value="EMBRYO SAC 1"/>
    <property type="match status" value="1"/>
</dbReference>
<evidence type="ECO:0000313" key="4">
    <source>
        <dbReference type="Proteomes" id="UP000594263"/>
    </source>
</evidence>
<accession>A0A7N1A394</accession>
<evidence type="ECO:0000256" key="1">
    <source>
        <dbReference type="SAM" id="SignalP"/>
    </source>
</evidence>
<organism evidence="3 4">
    <name type="scientific">Kalanchoe fedtschenkoi</name>
    <name type="common">Lavender scallops</name>
    <name type="synonym">South American air plant</name>
    <dbReference type="NCBI Taxonomy" id="63787"/>
    <lineage>
        <taxon>Eukaryota</taxon>
        <taxon>Viridiplantae</taxon>
        <taxon>Streptophyta</taxon>
        <taxon>Embryophyta</taxon>
        <taxon>Tracheophyta</taxon>
        <taxon>Spermatophyta</taxon>
        <taxon>Magnoliopsida</taxon>
        <taxon>eudicotyledons</taxon>
        <taxon>Gunneridae</taxon>
        <taxon>Pentapetalae</taxon>
        <taxon>Saxifragales</taxon>
        <taxon>Crassulaceae</taxon>
        <taxon>Kalanchoe</taxon>
    </lineage>
</organism>
<name>A0A7N1A394_KALFE</name>
<sequence length="99" mass="10852">MASSVINSSFVLVSLMLMLSSSCALADGSTGRFRTDLPCAEVYVVGEGETLHTISDRCGDPFIVEQNPHIQDPDDVFPGLVIKITQQHTKLARKFLNRD</sequence>
<reference evidence="3" key="1">
    <citation type="submission" date="2021-01" db="UniProtKB">
        <authorList>
            <consortium name="EnsemblPlants"/>
        </authorList>
    </citation>
    <scope>IDENTIFICATION</scope>
</reference>
<protein>
    <recommendedName>
        <fullName evidence="2">LysM domain-containing protein</fullName>
    </recommendedName>
</protein>
<feature type="domain" description="LysM" evidence="2">
    <location>
        <begin position="43"/>
        <end position="85"/>
    </location>
</feature>
<dbReference type="InterPro" id="IPR018392">
    <property type="entry name" value="LysM"/>
</dbReference>
<dbReference type="AlphaFoldDB" id="A0A7N1A394"/>
<dbReference type="CDD" id="cd00118">
    <property type="entry name" value="LysM"/>
    <property type="match status" value="1"/>
</dbReference>
<keyword evidence="1" id="KW-0732">Signal</keyword>
<dbReference type="Gramene" id="Kaladp0071s0365.1.v1.1">
    <property type="protein sequence ID" value="Kaladp0071s0365.1.v1.1.CDS.1"/>
    <property type="gene ID" value="Kaladp0071s0365.v1.1"/>
</dbReference>
<dbReference type="Proteomes" id="UP000594263">
    <property type="component" value="Unplaced"/>
</dbReference>
<dbReference type="Gene3D" id="3.10.350.10">
    <property type="entry name" value="LysM domain"/>
    <property type="match status" value="1"/>
</dbReference>
<evidence type="ECO:0000259" key="2">
    <source>
        <dbReference type="Pfam" id="PF01476"/>
    </source>
</evidence>
<feature type="signal peptide" evidence="1">
    <location>
        <begin position="1"/>
        <end position="26"/>
    </location>
</feature>
<dbReference type="OMA" id="TISDRCG"/>